<reference evidence="11" key="1">
    <citation type="submission" date="2025-08" db="UniProtKB">
        <authorList>
            <consortium name="RefSeq"/>
        </authorList>
    </citation>
    <scope>IDENTIFICATION</scope>
</reference>
<dbReference type="GO" id="GO:0005509">
    <property type="term" value="F:calcium ion binding"/>
    <property type="evidence" value="ECO:0007669"/>
    <property type="project" value="InterPro"/>
</dbReference>
<evidence type="ECO:0000256" key="3">
    <source>
        <dbReference type="ARBA" id="ARBA00022723"/>
    </source>
</evidence>
<accession>A0A8B7Z5V5</accession>
<keyword evidence="3" id="KW-0479">Metal-binding</keyword>
<dbReference type="RefSeq" id="XP_022100337.1">
    <property type="nucleotide sequence ID" value="XM_022244645.1"/>
</dbReference>
<evidence type="ECO:0000256" key="2">
    <source>
        <dbReference type="ARBA" id="ARBA00022642"/>
    </source>
</evidence>
<evidence type="ECO:0000313" key="11">
    <source>
        <dbReference type="RefSeq" id="XP_022100337.1"/>
    </source>
</evidence>
<dbReference type="KEGG" id="aplc:110984440"/>
<dbReference type="InterPro" id="IPR002048">
    <property type="entry name" value="EF_hand_dom"/>
</dbReference>
<dbReference type="InterPro" id="IPR018247">
    <property type="entry name" value="EF_Hand_1_Ca_BS"/>
</dbReference>
<dbReference type="Gene3D" id="1.10.238.10">
    <property type="entry name" value="EF-hand"/>
    <property type="match status" value="1"/>
</dbReference>
<dbReference type="InterPro" id="IPR011992">
    <property type="entry name" value="EF-hand-dom_pair"/>
</dbReference>
<keyword evidence="5" id="KW-0106">Calcium</keyword>
<dbReference type="InterPro" id="IPR036380">
    <property type="entry name" value="Isochorismatase-like_sf"/>
</dbReference>
<dbReference type="GO" id="GO:0008936">
    <property type="term" value="F:nicotinamidase activity"/>
    <property type="evidence" value="ECO:0007669"/>
    <property type="project" value="UniProtKB-EC"/>
</dbReference>
<keyword evidence="4" id="KW-0378">Hydrolase</keyword>
<dbReference type="OMA" id="YDVPHER"/>
<dbReference type="PROSITE" id="PS00018">
    <property type="entry name" value="EF_HAND_1"/>
    <property type="match status" value="1"/>
</dbReference>
<keyword evidence="10" id="KW-1185">Reference proteome</keyword>
<dbReference type="GeneID" id="110984440"/>
<feature type="domain" description="EF-hand" evidence="9">
    <location>
        <begin position="14"/>
        <end position="49"/>
    </location>
</feature>
<dbReference type="AlphaFoldDB" id="A0A8B7Z5V5"/>
<dbReference type="PROSITE" id="PS50222">
    <property type="entry name" value="EF_HAND_2"/>
    <property type="match status" value="1"/>
</dbReference>
<comment type="pathway">
    <text evidence="6">Cofactor biosynthesis; nicotinate biosynthesis; nicotinate from nicotinamide: step 1/1.</text>
</comment>
<protein>
    <recommendedName>
        <fullName evidence="7">nicotinamidase</fullName>
        <ecNumber evidence="7">3.5.1.19</ecNumber>
    </recommendedName>
    <alternativeName>
        <fullName evidence="8">Nicotinamide deamidase</fullName>
    </alternativeName>
</protein>
<dbReference type="Pfam" id="PF00857">
    <property type="entry name" value="Isochorismatase"/>
    <property type="match status" value="1"/>
</dbReference>
<proteinExistence type="inferred from homology"/>
<dbReference type="SUPFAM" id="SSF52499">
    <property type="entry name" value="Isochorismatase-like hydrolases"/>
    <property type="match status" value="1"/>
</dbReference>
<evidence type="ECO:0000256" key="1">
    <source>
        <dbReference type="ARBA" id="ARBA00006336"/>
    </source>
</evidence>
<dbReference type="Proteomes" id="UP000694845">
    <property type="component" value="Unplaced"/>
</dbReference>
<evidence type="ECO:0000256" key="6">
    <source>
        <dbReference type="ARBA" id="ARBA00037900"/>
    </source>
</evidence>
<evidence type="ECO:0000256" key="5">
    <source>
        <dbReference type="ARBA" id="ARBA00022837"/>
    </source>
</evidence>
<dbReference type="PANTHER" id="PTHR11080">
    <property type="entry name" value="PYRAZINAMIDASE/NICOTINAMIDASE"/>
    <property type="match status" value="1"/>
</dbReference>
<evidence type="ECO:0000259" key="9">
    <source>
        <dbReference type="PROSITE" id="PS50222"/>
    </source>
</evidence>
<dbReference type="SUPFAM" id="SSF47473">
    <property type="entry name" value="EF-hand"/>
    <property type="match status" value="1"/>
</dbReference>
<dbReference type="Gene3D" id="3.40.50.850">
    <property type="entry name" value="Isochorismatase-like"/>
    <property type="match status" value="1"/>
</dbReference>
<dbReference type="InterPro" id="IPR000868">
    <property type="entry name" value="Isochorismatase-like_dom"/>
</dbReference>
<organism evidence="10 11">
    <name type="scientific">Acanthaster planci</name>
    <name type="common">Crown-of-thorns starfish</name>
    <dbReference type="NCBI Taxonomy" id="133434"/>
    <lineage>
        <taxon>Eukaryota</taxon>
        <taxon>Metazoa</taxon>
        <taxon>Echinodermata</taxon>
        <taxon>Eleutherozoa</taxon>
        <taxon>Asterozoa</taxon>
        <taxon>Asteroidea</taxon>
        <taxon>Valvatacea</taxon>
        <taxon>Valvatida</taxon>
        <taxon>Acanthasteridae</taxon>
        <taxon>Acanthaster</taxon>
    </lineage>
</organism>
<evidence type="ECO:0000256" key="4">
    <source>
        <dbReference type="ARBA" id="ARBA00022801"/>
    </source>
</evidence>
<dbReference type="EC" id="3.5.1.19" evidence="7"/>
<keyword evidence="2" id="KW-0662">Pyridine nucleotide biosynthesis</keyword>
<comment type="similarity">
    <text evidence="1">Belongs to the isochorismatase family.</text>
</comment>
<evidence type="ECO:0000256" key="7">
    <source>
        <dbReference type="ARBA" id="ARBA00039017"/>
    </source>
</evidence>
<gene>
    <name evidence="11" type="primary">LOC110984440</name>
</gene>
<name>A0A8B7Z5V5_ACAPL</name>
<evidence type="ECO:0000313" key="10">
    <source>
        <dbReference type="Proteomes" id="UP000694845"/>
    </source>
</evidence>
<evidence type="ECO:0000256" key="8">
    <source>
        <dbReference type="ARBA" id="ARBA00043224"/>
    </source>
</evidence>
<dbReference type="InterPro" id="IPR052347">
    <property type="entry name" value="Isochorismatase_Nicotinamidase"/>
</dbReference>
<dbReference type="PANTHER" id="PTHR11080:SF2">
    <property type="entry name" value="LD05707P"/>
    <property type="match status" value="1"/>
</dbReference>
<dbReference type="OrthoDB" id="167809at2759"/>
<dbReference type="GO" id="GO:0019363">
    <property type="term" value="P:pyridine nucleotide biosynthetic process"/>
    <property type="evidence" value="ECO:0007669"/>
    <property type="project" value="UniProtKB-KW"/>
</dbReference>
<sequence length="359" mass="40193">MAQWNGFEADYKPQSSDLRDTCFSHYDKDRDGVLNATEFHTLCCDLFIVDGRQHVFSKTESEVMMGILSSGKSGVIDKNDFDFCWKNWFKQILNPKAALIVVDVQNDFVDGSMDLRNSPAGQDGAEVLPVINRLLDLAFDVVVYTKDYHPPDHVSFFKNLNLRKLHPSSHVNTEKAKMFDTVIFDSEPLVEQTLWPAHCVEGTKGAELHPDLKFVKDSLVHLKGTDPDVESYSAFIDNKKRVNAALVADLKVRGVIDIYVCGLAFDVCVAMTSLDGQRLGYRVMVIEDASRCTSFEKVEKMKREFLQAGCVIGTSLEVPSMLSGKTRLPQWGLVAAQNALKARVAQQPGYKGETKLDEQ</sequence>